<keyword evidence="6" id="KW-1015">Disulfide bond</keyword>
<dbReference type="EMBL" id="ADLD01000011">
    <property type="protein sequence ID" value="EHB92379.1"/>
    <property type="molecule type" value="Genomic_DNA"/>
</dbReference>
<dbReference type="AlphaFoldDB" id="G5H8I4"/>
<protein>
    <recommendedName>
        <fullName evidence="12">Rhamnulokinase</fullName>
    </recommendedName>
</protein>
<reference evidence="10 11" key="1">
    <citation type="submission" date="2011-08" db="EMBL/GenBank/DDBJ databases">
        <title>The Genome Sequence of Alistipes indistinctus YIT 12060.</title>
        <authorList>
            <consortium name="The Broad Institute Genome Sequencing Platform"/>
            <person name="Earl A."/>
            <person name="Ward D."/>
            <person name="Feldgarden M."/>
            <person name="Gevers D."/>
            <person name="Morotomi M."/>
            <person name="Young S.K."/>
            <person name="Zeng Q."/>
            <person name="Gargeya S."/>
            <person name="Fitzgerald M."/>
            <person name="Haas B."/>
            <person name="Abouelleil A."/>
            <person name="Alvarado L."/>
            <person name="Arachchi H.M."/>
            <person name="Berlin A."/>
            <person name="Brown A."/>
            <person name="Chapman S.B."/>
            <person name="Chen Z."/>
            <person name="Dunbar C."/>
            <person name="Freedman E."/>
            <person name="Gearin G."/>
            <person name="Gellesch M."/>
            <person name="Goldberg J."/>
            <person name="Griggs A."/>
            <person name="Gujja S."/>
            <person name="Heiman D."/>
            <person name="Howarth C."/>
            <person name="Larson L."/>
            <person name="Lui A."/>
            <person name="MacDonald P.J.P."/>
            <person name="Montmayeur A."/>
            <person name="Murphy C."/>
            <person name="Neiman D."/>
            <person name="Pearson M."/>
            <person name="Priest M."/>
            <person name="Roberts A."/>
            <person name="Saif S."/>
            <person name="Shea T."/>
            <person name="Shenoy N."/>
            <person name="Sisk P."/>
            <person name="Stolte C."/>
            <person name="Sykes S."/>
            <person name="Wortman J."/>
            <person name="Nusbaum C."/>
            <person name="Birren B."/>
        </authorList>
    </citation>
    <scope>NUCLEOTIDE SEQUENCE [LARGE SCALE GENOMIC DNA]</scope>
    <source>
        <strain evidence="10 11">YIT 12060</strain>
    </source>
</reference>
<dbReference type="OrthoDB" id="9805576at2"/>
<dbReference type="GO" id="GO:0006071">
    <property type="term" value="P:glycerol metabolic process"/>
    <property type="evidence" value="ECO:0007669"/>
    <property type="project" value="TreeGrafter"/>
</dbReference>
<keyword evidence="5" id="KW-0067">ATP-binding</keyword>
<keyword evidence="11" id="KW-1185">Reference proteome</keyword>
<dbReference type="Proteomes" id="UP000006008">
    <property type="component" value="Unassembled WGS sequence"/>
</dbReference>
<dbReference type="PANTHER" id="PTHR10196">
    <property type="entry name" value="SUGAR KINASE"/>
    <property type="match status" value="1"/>
</dbReference>
<evidence type="ECO:0000259" key="8">
    <source>
        <dbReference type="Pfam" id="PF00370"/>
    </source>
</evidence>
<comment type="similarity">
    <text evidence="1">Belongs to the FGGY kinase family.</text>
</comment>
<dbReference type="PATRIC" id="fig|742725.3.peg.1322"/>
<dbReference type="Gene3D" id="3.30.420.40">
    <property type="match status" value="2"/>
</dbReference>
<evidence type="ECO:0000256" key="1">
    <source>
        <dbReference type="ARBA" id="ARBA00009156"/>
    </source>
</evidence>
<dbReference type="InterPro" id="IPR013449">
    <property type="entry name" value="Rhamnulokinase"/>
</dbReference>
<organism evidence="10 11">
    <name type="scientific">Alistipes indistinctus YIT 12060</name>
    <dbReference type="NCBI Taxonomy" id="742725"/>
    <lineage>
        <taxon>Bacteria</taxon>
        <taxon>Pseudomonadati</taxon>
        <taxon>Bacteroidota</taxon>
        <taxon>Bacteroidia</taxon>
        <taxon>Bacteroidales</taxon>
        <taxon>Rikenellaceae</taxon>
        <taxon>Alistipes</taxon>
    </lineage>
</organism>
<accession>G5H8I4</accession>
<dbReference type="GO" id="GO:0005829">
    <property type="term" value="C:cytosol"/>
    <property type="evidence" value="ECO:0007669"/>
    <property type="project" value="TreeGrafter"/>
</dbReference>
<dbReference type="Pfam" id="PF00370">
    <property type="entry name" value="FGGY_N"/>
    <property type="match status" value="1"/>
</dbReference>
<dbReference type="InterPro" id="IPR018484">
    <property type="entry name" value="FGGY_N"/>
</dbReference>
<dbReference type="eggNOG" id="COG1070">
    <property type="taxonomic scope" value="Bacteria"/>
</dbReference>
<evidence type="ECO:0000313" key="11">
    <source>
        <dbReference type="Proteomes" id="UP000006008"/>
    </source>
</evidence>
<gene>
    <name evidence="10" type="ORF">HMPREF9450_01244</name>
</gene>
<dbReference type="Pfam" id="PF02782">
    <property type="entry name" value="FGGY_C"/>
    <property type="match status" value="1"/>
</dbReference>
<dbReference type="GO" id="GO:0005524">
    <property type="term" value="F:ATP binding"/>
    <property type="evidence" value="ECO:0007669"/>
    <property type="project" value="UniProtKB-KW"/>
</dbReference>
<evidence type="ECO:0000256" key="7">
    <source>
        <dbReference type="ARBA" id="ARBA00023308"/>
    </source>
</evidence>
<feature type="domain" description="Carbohydrate kinase FGGY N-terminal" evidence="8">
    <location>
        <begin position="7"/>
        <end position="246"/>
    </location>
</feature>
<dbReference type="HOGENOM" id="CLU_039395_0_1_10"/>
<keyword evidence="3" id="KW-0547">Nucleotide-binding</keyword>
<keyword evidence="4" id="KW-0418">Kinase</keyword>
<dbReference type="PANTHER" id="PTHR10196:SF93">
    <property type="entry name" value="L-RHAMNULOKINASE"/>
    <property type="match status" value="1"/>
</dbReference>
<evidence type="ECO:0000256" key="5">
    <source>
        <dbReference type="ARBA" id="ARBA00022840"/>
    </source>
</evidence>
<dbReference type="GO" id="GO:0004370">
    <property type="term" value="F:glycerol kinase activity"/>
    <property type="evidence" value="ECO:0007669"/>
    <property type="project" value="TreeGrafter"/>
</dbReference>
<dbReference type="InterPro" id="IPR018485">
    <property type="entry name" value="FGGY_C"/>
</dbReference>
<keyword evidence="7" id="KW-0684">Rhamnose metabolism</keyword>
<dbReference type="CDD" id="cd07771">
    <property type="entry name" value="ASKHA_NBD_FGGY_RhaB-like"/>
    <property type="match status" value="1"/>
</dbReference>
<dbReference type="GO" id="GO:0019301">
    <property type="term" value="P:rhamnose catabolic process"/>
    <property type="evidence" value="ECO:0007669"/>
    <property type="project" value="InterPro"/>
</dbReference>
<keyword evidence="2" id="KW-0808">Transferase</keyword>
<feature type="domain" description="Carbohydrate kinase FGGY C-terminal" evidence="9">
    <location>
        <begin position="257"/>
        <end position="449"/>
    </location>
</feature>
<proteinExistence type="inferred from homology"/>
<evidence type="ECO:0000259" key="9">
    <source>
        <dbReference type="Pfam" id="PF02782"/>
    </source>
</evidence>
<evidence type="ECO:0008006" key="12">
    <source>
        <dbReference type="Google" id="ProtNLM"/>
    </source>
</evidence>
<dbReference type="RefSeq" id="WP_009134050.1">
    <property type="nucleotide sequence ID" value="NZ_CP102250.1"/>
</dbReference>
<evidence type="ECO:0000256" key="2">
    <source>
        <dbReference type="ARBA" id="ARBA00022679"/>
    </source>
</evidence>
<evidence type="ECO:0000256" key="4">
    <source>
        <dbReference type="ARBA" id="ARBA00022777"/>
    </source>
</evidence>
<dbReference type="InterPro" id="IPR043129">
    <property type="entry name" value="ATPase_NBD"/>
</dbReference>
<dbReference type="PIRSF" id="PIRSF000538">
    <property type="entry name" value="GlpK"/>
    <property type="match status" value="1"/>
</dbReference>
<dbReference type="InterPro" id="IPR000577">
    <property type="entry name" value="Carb_kinase_FGGY"/>
</dbReference>
<evidence type="ECO:0000256" key="6">
    <source>
        <dbReference type="ARBA" id="ARBA00023157"/>
    </source>
</evidence>
<name>G5H8I4_9BACT</name>
<dbReference type="SUPFAM" id="SSF53067">
    <property type="entry name" value="Actin-like ATPase domain"/>
    <property type="match status" value="2"/>
</dbReference>
<comment type="caution">
    <text evidence="10">The sequence shown here is derived from an EMBL/GenBank/DDBJ whole genome shotgun (WGS) entry which is preliminary data.</text>
</comment>
<dbReference type="GeneID" id="92815726"/>
<evidence type="ECO:0000256" key="3">
    <source>
        <dbReference type="ARBA" id="ARBA00022741"/>
    </source>
</evidence>
<dbReference type="STRING" id="742725.HMPREF9450_01244"/>
<dbReference type="GO" id="GO:0008993">
    <property type="term" value="F:rhamnulokinase activity"/>
    <property type="evidence" value="ECO:0007669"/>
    <property type="project" value="InterPro"/>
</dbReference>
<evidence type="ECO:0000313" key="10">
    <source>
        <dbReference type="EMBL" id="EHB92379.1"/>
    </source>
</evidence>
<sequence length="491" mass="53530">MEQISFLAFDLGATSGRSILGTLRDGKLQMKELTRFPNQILELGGHYYWNIFSLYEHLKAGMIACAKEGAKITSIGIDTWGVDFALIGEDGQILGMPLAYRDLHTTGAPEEYFAKVMPRKEVYDLTGIQVMNFNSLYQLYAMQRDHSSPLKAAVRALFMPDALSYMLTGKMATEYTIASTSQILNPRTKKMEAKLLEKMGVKGSLFGEVVPTGTVVGTLTDALAAETGLDKVPVVAVAGHDTASAVAAVPASDEKFAYLSSGTWSLMGIEVKDPVITDETAALNITNEGGVEGTTRLLKNITGMWILEQCIKEWKKEGAEYSYPEIVKMAGEATPFRSFIDPDDPSFANPPSMAAAIRNYCAASGQPVPQTHAELIRCIFESLALKYKDILEKFRVLAPFPIEKLHIIGGGSKNRLLDQFTANAIGIPVVAGPSEATAIGNIMLQARAAGCVGSLQQMRDMIAKVVETETFTPQDTAAWNEAYYKIKHLLK</sequence>